<dbReference type="EnsemblMetazoa" id="XM_011404192.2">
    <property type="protein sequence ID" value="XP_011402494.1"/>
    <property type="gene ID" value="LOC105311945"/>
</dbReference>
<feature type="region of interest" description="Disordered" evidence="1">
    <location>
        <begin position="166"/>
        <end position="188"/>
    </location>
</feature>
<accession>A0AAN0IKS9</accession>
<dbReference type="InterPro" id="IPR032739">
    <property type="entry name" value="MRNIP"/>
</dbReference>
<dbReference type="GO" id="GO:0003682">
    <property type="term" value="F:chromatin binding"/>
    <property type="evidence" value="ECO:0007669"/>
    <property type="project" value="TreeGrafter"/>
</dbReference>
<feature type="domain" description="MRN complex-interacting protein N-terminal" evidence="2">
    <location>
        <begin position="7"/>
        <end position="70"/>
    </location>
</feature>
<feature type="region of interest" description="Disordered" evidence="1">
    <location>
        <begin position="245"/>
        <end position="273"/>
    </location>
</feature>
<evidence type="ECO:0000256" key="1">
    <source>
        <dbReference type="SAM" id="MobiDB-lite"/>
    </source>
</evidence>
<organism evidence="3 4">
    <name type="scientific">Amphimedon queenslandica</name>
    <name type="common">Sponge</name>
    <dbReference type="NCBI Taxonomy" id="400682"/>
    <lineage>
        <taxon>Eukaryota</taxon>
        <taxon>Metazoa</taxon>
        <taxon>Porifera</taxon>
        <taxon>Demospongiae</taxon>
        <taxon>Heteroscleromorpha</taxon>
        <taxon>Haplosclerida</taxon>
        <taxon>Niphatidae</taxon>
        <taxon>Amphimedon</taxon>
    </lineage>
</organism>
<evidence type="ECO:0000313" key="4">
    <source>
        <dbReference type="Proteomes" id="UP000007879"/>
    </source>
</evidence>
<dbReference type="GeneID" id="105311945"/>
<dbReference type="RefSeq" id="XP_011402494.1">
    <property type="nucleotide sequence ID" value="XM_011404192.2"/>
</dbReference>
<reference evidence="3" key="2">
    <citation type="submission" date="2024-06" db="UniProtKB">
        <authorList>
            <consortium name="EnsemblMetazoa"/>
        </authorList>
    </citation>
    <scope>IDENTIFICATION</scope>
</reference>
<dbReference type="PANTHER" id="PTHR15863">
    <property type="entry name" value="MRN COMPLEX-INTERACTING PROTEIN"/>
    <property type="match status" value="1"/>
</dbReference>
<evidence type="ECO:0000313" key="3">
    <source>
        <dbReference type="EnsemblMetazoa" id="XP_011402494.1"/>
    </source>
</evidence>
<feature type="compositionally biased region" description="Basic and acidic residues" evidence="1">
    <location>
        <begin position="245"/>
        <end position="254"/>
    </location>
</feature>
<dbReference type="Pfam" id="PF15749">
    <property type="entry name" value="MRNIP"/>
    <property type="match status" value="1"/>
</dbReference>
<feature type="region of interest" description="Disordered" evidence="1">
    <location>
        <begin position="118"/>
        <end position="137"/>
    </location>
</feature>
<dbReference type="PANTHER" id="PTHR15863:SF2">
    <property type="entry name" value="MRN COMPLEX-INTERACTING PROTEIN"/>
    <property type="match status" value="1"/>
</dbReference>
<dbReference type="InterPro" id="IPR049472">
    <property type="entry name" value="MRNIP_N"/>
</dbReference>
<dbReference type="Proteomes" id="UP000007879">
    <property type="component" value="Unassembled WGS sequence"/>
</dbReference>
<dbReference type="KEGG" id="aqu:105311945"/>
<proteinExistence type="predicted"/>
<keyword evidence="4" id="KW-1185">Reference proteome</keyword>
<dbReference type="GO" id="GO:0007095">
    <property type="term" value="P:mitotic G2 DNA damage checkpoint signaling"/>
    <property type="evidence" value="ECO:0007669"/>
    <property type="project" value="TreeGrafter"/>
</dbReference>
<dbReference type="GO" id="GO:0005634">
    <property type="term" value="C:nucleus"/>
    <property type="evidence" value="ECO:0007669"/>
    <property type="project" value="TreeGrafter"/>
</dbReference>
<feature type="compositionally biased region" description="Acidic residues" evidence="1">
    <location>
        <begin position="123"/>
        <end position="132"/>
    </location>
</feature>
<protein>
    <recommendedName>
        <fullName evidence="2">MRN complex-interacting protein N-terminal domain-containing protein</fullName>
    </recommendedName>
</protein>
<reference evidence="4" key="1">
    <citation type="journal article" date="2010" name="Nature">
        <title>The Amphimedon queenslandica genome and the evolution of animal complexity.</title>
        <authorList>
            <person name="Srivastava M."/>
            <person name="Simakov O."/>
            <person name="Chapman J."/>
            <person name="Fahey B."/>
            <person name="Gauthier M.E."/>
            <person name="Mitros T."/>
            <person name="Richards G.S."/>
            <person name="Conaco C."/>
            <person name="Dacre M."/>
            <person name="Hellsten U."/>
            <person name="Larroux C."/>
            <person name="Putnam N.H."/>
            <person name="Stanke M."/>
            <person name="Adamska M."/>
            <person name="Darling A."/>
            <person name="Degnan S.M."/>
            <person name="Oakley T.H."/>
            <person name="Plachetzki D.C."/>
            <person name="Zhai Y."/>
            <person name="Adamski M."/>
            <person name="Calcino A."/>
            <person name="Cummins S.F."/>
            <person name="Goodstein D.M."/>
            <person name="Harris C."/>
            <person name="Jackson D.J."/>
            <person name="Leys S.P."/>
            <person name="Shu S."/>
            <person name="Woodcroft B.J."/>
            <person name="Vervoort M."/>
            <person name="Kosik K.S."/>
            <person name="Manning G."/>
            <person name="Degnan B.M."/>
            <person name="Rokhsar D.S."/>
        </authorList>
    </citation>
    <scope>NUCLEOTIDE SEQUENCE [LARGE SCALE GENOMIC DNA]</scope>
</reference>
<dbReference type="AlphaFoldDB" id="A0AAN0IKS9"/>
<sequence length="293" mass="32939">MPQTFRVLQCYSCKTFQVQQVKKSNKWTCKLCNEKQSVIKVYDQGSAIDCRKQVQRLNMTRKEKDDAIATCVQPPEGYSDVYSTESGDDSPQLAATERQRPATILSGMNGRWALFADPKESESDQDEGEDEGRDTFTTSRTEFEQICKKLRKEKSCVRSAQHRLTGFHPVSKRKPAGSDDSLKSSSTHSLPASLYQKSDSLFPYSSVGDAMDTMLTESVERTSSLKCLHSDDYQYSGVQGSYRRFEEEKDKAAEKPVSVASSGARSSHSKDSLKLSKWSKFLPQNIEEGDLNN</sequence>
<evidence type="ECO:0000259" key="2">
    <source>
        <dbReference type="Pfam" id="PF15749"/>
    </source>
</evidence>
<name>A0AAN0IKS9_AMPQE</name>